<proteinExistence type="predicted"/>
<reference evidence="3" key="1">
    <citation type="submission" date="2023-07" db="EMBL/GenBank/DDBJ databases">
        <title>Degradation of tert-butanol by M. austroafricanum TBA100.</title>
        <authorList>
            <person name="Helbich S."/>
            <person name="Vainshtein Y."/>
        </authorList>
    </citation>
    <scope>NUCLEOTIDE SEQUENCE</scope>
    <source>
        <strain evidence="3">TBA100</strain>
    </source>
</reference>
<keyword evidence="4" id="KW-1185">Reference proteome</keyword>
<evidence type="ECO:0000256" key="1">
    <source>
        <dbReference type="SAM" id="MobiDB-lite"/>
    </source>
</evidence>
<dbReference type="PROSITE" id="PS51257">
    <property type="entry name" value="PROKAR_LIPOPROTEIN"/>
    <property type="match status" value="1"/>
</dbReference>
<name>A0ABT8HF76_MYCAO</name>
<organism evidence="3 4">
    <name type="scientific">Mycolicibacterium austroafricanum</name>
    <name type="common">Mycobacterium austroafricanum</name>
    <dbReference type="NCBI Taxonomy" id="39687"/>
    <lineage>
        <taxon>Bacteria</taxon>
        <taxon>Bacillati</taxon>
        <taxon>Actinomycetota</taxon>
        <taxon>Actinomycetes</taxon>
        <taxon>Mycobacteriales</taxon>
        <taxon>Mycobacteriaceae</taxon>
        <taxon>Mycolicibacterium</taxon>
    </lineage>
</organism>
<evidence type="ECO:0000256" key="2">
    <source>
        <dbReference type="SAM" id="SignalP"/>
    </source>
</evidence>
<keyword evidence="2" id="KW-0732">Signal</keyword>
<evidence type="ECO:0008006" key="5">
    <source>
        <dbReference type="Google" id="ProtNLM"/>
    </source>
</evidence>
<accession>A0ABT8HF76</accession>
<dbReference type="RefSeq" id="WP_049778166.1">
    <property type="nucleotide sequence ID" value="NZ_CP070380.1"/>
</dbReference>
<protein>
    <recommendedName>
        <fullName evidence="5">DUF732 domain-containing protein</fullName>
    </recommendedName>
</protein>
<gene>
    <name evidence="3" type="ORF">QYF68_16585</name>
</gene>
<sequence>MKTHARFTAATMVALGVVLGLTTACQRTTEGAVAQTTQPGPPLTSAPTTSSRAPGIPGIPDIQIPNLPLPTRNTDVPEVPAPANAMTMTCEEFTDLDEPTRVAVVREILSQEGNPLGPDGEFVGQILADAACQFLPSAVVADVLLGGG</sequence>
<feature type="chain" id="PRO_5045570998" description="DUF732 domain-containing protein" evidence="2">
    <location>
        <begin position="25"/>
        <end position="148"/>
    </location>
</feature>
<evidence type="ECO:0000313" key="4">
    <source>
        <dbReference type="Proteomes" id="UP001172687"/>
    </source>
</evidence>
<feature type="signal peptide" evidence="2">
    <location>
        <begin position="1"/>
        <end position="24"/>
    </location>
</feature>
<evidence type="ECO:0000313" key="3">
    <source>
        <dbReference type="EMBL" id="MDN4519423.1"/>
    </source>
</evidence>
<dbReference type="EMBL" id="JAUHTC010000054">
    <property type="protein sequence ID" value="MDN4519423.1"/>
    <property type="molecule type" value="Genomic_DNA"/>
</dbReference>
<dbReference type="Proteomes" id="UP001172687">
    <property type="component" value="Unassembled WGS sequence"/>
</dbReference>
<comment type="caution">
    <text evidence="3">The sequence shown here is derived from an EMBL/GenBank/DDBJ whole genome shotgun (WGS) entry which is preliminary data.</text>
</comment>
<feature type="region of interest" description="Disordered" evidence="1">
    <location>
        <begin position="30"/>
        <end position="58"/>
    </location>
</feature>